<accession>A0A9D4KI48</accession>
<evidence type="ECO:0000256" key="5">
    <source>
        <dbReference type="ARBA" id="ARBA00022692"/>
    </source>
</evidence>
<reference evidence="12" key="2">
    <citation type="submission" date="2020-11" db="EMBL/GenBank/DDBJ databases">
        <authorList>
            <person name="McCartney M.A."/>
            <person name="Auch B."/>
            <person name="Kono T."/>
            <person name="Mallez S."/>
            <person name="Becker A."/>
            <person name="Gohl D.M."/>
            <person name="Silverstein K.A.T."/>
            <person name="Koren S."/>
            <person name="Bechman K.B."/>
            <person name="Herman A."/>
            <person name="Abrahante J.E."/>
            <person name="Garbe J."/>
        </authorList>
    </citation>
    <scope>NUCLEOTIDE SEQUENCE</scope>
    <source>
        <strain evidence="12">Duluth1</strain>
        <tissue evidence="12">Whole animal</tissue>
    </source>
</reference>
<comment type="caution">
    <text evidence="12">The sequence shown here is derived from an EMBL/GenBank/DDBJ whole genome shotgun (WGS) entry which is preliminary data.</text>
</comment>
<evidence type="ECO:0000256" key="11">
    <source>
        <dbReference type="RuleBase" id="RU363063"/>
    </source>
</evidence>
<dbReference type="SUPFAM" id="SSF53448">
    <property type="entry name" value="Nucleotide-diphospho-sugar transferases"/>
    <property type="match status" value="1"/>
</dbReference>
<protein>
    <recommendedName>
        <fullName evidence="11">Hexosyltransferase</fullName>
        <ecNumber evidence="11">2.4.1.-</ecNumber>
    </recommendedName>
</protein>
<evidence type="ECO:0000256" key="1">
    <source>
        <dbReference type="ARBA" id="ARBA00004323"/>
    </source>
</evidence>
<evidence type="ECO:0000256" key="8">
    <source>
        <dbReference type="ARBA" id="ARBA00023034"/>
    </source>
</evidence>
<comment type="subcellular location">
    <subcellularLocation>
        <location evidence="1 11">Golgi apparatus membrane</location>
        <topology evidence="1 11">Single-pass type II membrane protein</topology>
    </subcellularLocation>
</comment>
<reference evidence="12" key="1">
    <citation type="journal article" date="2019" name="bioRxiv">
        <title>The Genome of the Zebra Mussel, Dreissena polymorpha: A Resource for Invasive Species Research.</title>
        <authorList>
            <person name="McCartney M.A."/>
            <person name="Auch B."/>
            <person name="Kono T."/>
            <person name="Mallez S."/>
            <person name="Zhang Y."/>
            <person name="Obille A."/>
            <person name="Becker A."/>
            <person name="Abrahante J.E."/>
            <person name="Garbe J."/>
            <person name="Badalamenti J.P."/>
            <person name="Herman A."/>
            <person name="Mangelson H."/>
            <person name="Liachko I."/>
            <person name="Sullivan S."/>
            <person name="Sone E.D."/>
            <person name="Koren S."/>
            <person name="Silverstein K.A.T."/>
            <person name="Beckman K.B."/>
            <person name="Gohl D.M."/>
        </authorList>
    </citation>
    <scope>NUCLEOTIDE SEQUENCE</scope>
    <source>
        <strain evidence="12">Duluth1</strain>
        <tissue evidence="12">Whole animal</tissue>
    </source>
</reference>
<gene>
    <name evidence="12" type="ORF">DPMN_113099</name>
</gene>
<evidence type="ECO:0000256" key="7">
    <source>
        <dbReference type="ARBA" id="ARBA00022989"/>
    </source>
</evidence>
<evidence type="ECO:0000256" key="4">
    <source>
        <dbReference type="ARBA" id="ARBA00022679"/>
    </source>
</evidence>
<dbReference type="GO" id="GO:0006493">
    <property type="term" value="P:protein O-linked glycosylation"/>
    <property type="evidence" value="ECO:0007669"/>
    <property type="project" value="TreeGrafter"/>
</dbReference>
<keyword evidence="4" id="KW-0808">Transferase</keyword>
<dbReference type="Gene3D" id="3.90.550.50">
    <property type="match status" value="1"/>
</dbReference>
<dbReference type="Proteomes" id="UP000828390">
    <property type="component" value="Unassembled WGS sequence"/>
</dbReference>
<evidence type="ECO:0000313" key="12">
    <source>
        <dbReference type="EMBL" id="KAH3839667.1"/>
    </source>
</evidence>
<evidence type="ECO:0000256" key="3">
    <source>
        <dbReference type="ARBA" id="ARBA00022676"/>
    </source>
</evidence>
<keyword evidence="6 11" id="KW-0735">Signal-anchor</keyword>
<dbReference type="PANTHER" id="PTHR11214">
    <property type="entry name" value="BETA-1,3-N-ACETYLGLUCOSAMINYLTRANSFERASE"/>
    <property type="match status" value="1"/>
</dbReference>
<dbReference type="InterPro" id="IPR002659">
    <property type="entry name" value="Glyco_trans_31"/>
</dbReference>
<dbReference type="FunFam" id="3.90.550.50:FF:000001">
    <property type="entry name" value="Hexosyltransferase"/>
    <property type="match status" value="1"/>
</dbReference>
<dbReference type="EMBL" id="JAIWYP010000004">
    <property type="protein sequence ID" value="KAH3839667.1"/>
    <property type="molecule type" value="Genomic_DNA"/>
</dbReference>
<proteinExistence type="inferred from homology"/>
<evidence type="ECO:0000256" key="9">
    <source>
        <dbReference type="ARBA" id="ARBA00023136"/>
    </source>
</evidence>
<keyword evidence="10" id="KW-0325">Glycoprotein</keyword>
<dbReference type="EC" id="2.4.1.-" evidence="11"/>
<dbReference type="GO" id="GO:0000139">
    <property type="term" value="C:Golgi membrane"/>
    <property type="evidence" value="ECO:0007669"/>
    <property type="project" value="UniProtKB-SubCell"/>
</dbReference>
<evidence type="ECO:0000313" key="13">
    <source>
        <dbReference type="Proteomes" id="UP000828390"/>
    </source>
</evidence>
<dbReference type="GO" id="GO:0016758">
    <property type="term" value="F:hexosyltransferase activity"/>
    <property type="evidence" value="ECO:0007669"/>
    <property type="project" value="InterPro"/>
</dbReference>
<keyword evidence="8 11" id="KW-0333">Golgi apparatus</keyword>
<keyword evidence="13" id="KW-1185">Reference proteome</keyword>
<keyword evidence="7 11" id="KW-1133">Transmembrane helix</keyword>
<keyword evidence="3 11" id="KW-0328">Glycosyltransferase</keyword>
<evidence type="ECO:0000256" key="6">
    <source>
        <dbReference type="ARBA" id="ARBA00022968"/>
    </source>
</evidence>
<dbReference type="Pfam" id="PF01762">
    <property type="entry name" value="Galactosyl_T"/>
    <property type="match status" value="1"/>
</dbReference>
<evidence type="ECO:0000256" key="10">
    <source>
        <dbReference type="ARBA" id="ARBA00023180"/>
    </source>
</evidence>
<organism evidence="12 13">
    <name type="scientific">Dreissena polymorpha</name>
    <name type="common">Zebra mussel</name>
    <name type="synonym">Mytilus polymorpha</name>
    <dbReference type="NCBI Taxonomy" id="45954"/>
    <lineage>
        <taxon>Eukaryota</taxon>
        <taxon>Metazoa</taxon>
        <taxon>Spiralia</taxon>
        <taxon>Lophotrochozoa</taxon>
        <taxon>Mollusca</taxon>
        <taxon>Bivalvia</taxon>
        <taxon>Autobranchia</taxon>
        <taxon>Heteroconchia</taxon>
        <taxon>Euheterodonta</taxon>
        <taxon>Imparidentia</taxon>
        <taxon>Neoheterodontei</taxon>
        <taxon>Myida</taxon>
        <taxon>Dreissenoidea</taxon>
        <taxon>Dreissenidae</taxon>
        <taxon>Dreissena</taxon>
    </lineage>
</organism>
<name>A0A9D4KI48_DREPO</name>
<feature type="transmembrane region" description="Helical" evidence="11">
    <location>
        <begin position="18"/>
        <end position="38"/>
    </location>
</feature>
<comment type="similarity">
    <text evidence="2 11">Belongs to the glycosyltransferase 31 family.</text>
</comment>
<dbReference type="AlphaFoldDB" id="A0A9D4KI48"/>
<dbReference type="InterPro" id="IPR029044">
    <property type="entry name" value="Nucleotide-diphossugar_trans"/>
</dbReference>
<keyword evidence="9 11" id="KW-0472">Membrane</keyword>
<evidence type="ECO:0000256" key="2">
    <source>
        <dbReference type="ARBA" id="ARBA00008661"/>
    </source>
</evidence>
<dbReference type="PANTHER" id="PTHR11214:SF314">
    <property type="entry name" value="HEXOSYLTRANSFERASE"/>
    <property type="match status" value="1"/>
</dbReference>
<keyword evidence="5 11" id="KW-0812">Transmembrane</keyword>
<sequence>MSLERAQNTCNLHGAKTVFAVIVIFMGLIVVSLTFSWLDILRINRFVTDLLKESSDSSQDDCFNCFPMDLRSMISPDRLCDGGKVDVLLLVLSSVTNRLARDAIRSTWGSLCNSLNSSIRLAFVIGNNLNKTYNSFLLEESNEFHDIIQADFRDTYANLTYKTMIGLKWSVTHCSSVKYVMKTDDDMFVNTELLPILLQAAPNRNFMGGSCWGPSSPHRQTSSKWHASLRQYRKPLYPPMCSGTGYLLSRDVVGNIVNVSRDVPFFHLEDVYVAMCVNKFAVSPVSLNGFSIMIGSFTPCAYRNSVITSHQLSPETLKKYWADSRTCPLSLLRPEQLFKTSRVV</sequence>